<dbReference type="WBParaSite" id="PSAMB.scaffold11162size3551.g33925.t1">
    <property type="protein sequence ID" value="PSAMB.scaffold11162size3551.g33925.t1"/>
    <property type="gene ID" value="PSAMB.scaffold11162size3551.g33925"/>
</dbReference>
<protein>
    <submittedName>
        <fullName evidence="5">Chitin-binding type-2 domain-containing protein</fullName>
    </submittedName>
</protein>
<evidence type="ECO:0000256" key="1">
    <source>
        <dbReference type="SAM" id="MobiDB-lite"/>
    </source>
</evidence>
<dbReference type="InterPro" id="IPR002557">
    <property type="entry name" value="Chitin-bd_dom"/>
</dbReference>
<dbReference type="GO" id="GO:0005576">
    <property type="term" value="C:extracellular region"/>
    <property type="evidence" value="ECO:0007669"/>
    <property type="project" value="InterPro"/>
</dbReference>
<feature type="region of interest" description="Disordered" evidence="1">
    <location>
        <begin position="83"/>
        <end position="117"/>
    </location>
</feature>
<dbReference type="Proteomes" id="UP000887566">
    <property type="component" value="Unplaced"/>
</dbReference>
<evidence type="ECO:0000256" key="2">
    <source>
        <dbReference type="SAM" id="SignalP"/>
    </source>
</evidence>
<dbReference type="AlphaFoldDB" id="A0A914UP60"/>
<dbReference type="PROSITE" id="PS50940">
    <property type="entry name" value="CHIT_BIND_II"/>
    <property type="match status" value="1"/>
</dbReference>
<sequence>MRLHWTIVVLAAIGLTGIPFADGSLCCDRAHDDISELLHRKDELRREYKYVKKETKQLKEKLRDLIAHQERQWREIEKERAELEQNGLDGPRGEDGVEGPEGDPGQPGDQGPPGKCRDKRMIEEKAIANTHACVSSPSGTLLPNCADCTGETYIECNDNSPSVASCAAGLVWNAALNECDHPSNVINTCPSCSLDHDH</sequence>
<evidence type="ECO:0000259" key="3">
    <source>
        <dbReference type="PROSITE" id="PS50940"/>
    </source>
</evidence>
<reference evidence="5" key="1">
    <citation type="submission" date="2022-11" db="UniProtKB">
        <authorList>
            <consortium name="WormBaseParasite"/>
        </authorList>
    </citation>
    <scope>IDENTIFICATION</scope>
</reference>
<dbReference type="InterPro" id="IPR036508">
    <property type="entry name" value="Chitin-bd_dom_sf"/>
</dbReference>
<dbReference type="GO" id="GO:0008061">
    <property type="term" value="F:chitin binding"/>
    <property type="evidence" value="ECO:0007669"/>
    <property type="project" value="InterPro"/>
</dbReference>
<keyword evidence="2" id="KW-0732">Signal</keyword>
<feature type="chain" id="PRO_5037066142" evidence="2">
    <location>
        <begin position="24"/>
        <end position="198"/>
    </location>
</feature>
<evidence type="ECO:0000313" key="4">
    <source>
        <dbReference type="Proteomes" id="UP000887566"/>
    </source>
</evidence>
<feature type="compositionally biased region" description="Low complexity" evidence="1">
    <location>
        <begin position="103"/>
        <end position="114"/>
    </location>
</feature>
<evidence type="ECO:0000313" key="5">
    <source>
        <dbReference type="WBParaSite" id="PSAMB.scaffold11162size3551.g33925.t1"/>
    </source>
</evidence>
<proteinExistence type="predicted"/>
<feature type="domain" description="Chitin-binding type-2" evidence="3">
    <location>
        <begin position="130"/>
        <end position="191"/>
    </location>
</feature>
<dbReference type="Gene3D" id="2.170.140.10">
    <property type="entry name" value="Chitin binding domain"/>
    <property type="match status" value="1"/>
</dbReference>
<name>A0A914UP60_9BILA</name>
<dbReference type="SUPFAM" id="SSF57625">
    <property type="entry name" value="Invertebrate chitin-binding proteins"/>
    <property type="match status" value="1"/>
</dbReference>
<dbReference type="Pfam" id="PF01607">
    <property type="entry name" value="CBM_14"/>
    <property type="match status" value="1"/>
</dbReference>
<dbReference type="SMART" id="SM00494">
    <property type="entry name" value="ChtBD2"/>
    <property type="match status" value="1"/>
</dbReference>
<feature type="signal peptide" evidence="2">
    <location>
        <begin position="1"/>
        <end position="23"/>
    </location>
</feature>
<organism evidence="4 5">
    <name type="scientific">Plectus sambesii</name>
    <dbReference type="NCBI Taxonomy" id="2011161"/>
    <lineage>
        <taxon>Eukaryota</taxon>
        <taxon>Metazoa</taxon>
        <taxon>Ecdysozoa</taxon>
        <taxon>Nematoda</taxon>
        <taxon>Chromadorea</taxon>
        <taxon>Plectida</taxon>
        <taxon>Plectina</taxon>
        <taxon>Plectoidea</taxon>
        <taxon>Plectidae</taxon>
        <taxon>Plectus</taxon>
    </lineage>
</organism>
<accession>A0A914UP60</accession>
<keyword evidence="4" id="KW-1185">Reference proteome</keyword>